<keyword evidence="7" id="KW-1133">Transmembrane helix</keyword>
<comment type="pathway">
    <text evidence="1">Purine metabolism; IMP biosynthesis via de novo pathway; 5-amino-1-(5-phospho-D-ribosyl)imidazole-4-carboxamide from 5-amino-1-(5-phospho-D-ribosyl)imidazole-4-carboxylate: step 1/2.</text>
</comment>
<evidence type="ECO:0000256" key="7">
    <source>
        <dbReference type="SAM" id="Phobius"/>
    </source>
</evidence>
<dbReference type="GO" id="GO:0006189">
    <property type="term" value="P:'de novo' IMP biosynthetic process"/>
    <property type="evidence" value="ECO:0007669"/>
    <property type="project" value="UniProtKB-UniPathway"/>
</dbReference>
<dbReference type="PANTHER" id="PTHR43700">
    <property type="entry name" value="PHOSPHORIBOSYLAMINOIMIDAZOLE-SUCCINOCARBOXAMIDE SYNTHASE"/>
    <property type="match status" value="1"/>
</dbReference>
<feature type="transmembrane region" description="Helical" evidence="7">
    <location>
        <begin position="92"/>
        <end position="111"/>
    </location>
</feature>
<dbReference type="Pfam" id="PF01259">
    <property type="entry name" value="SAICAR_synt"/>
    <property type="match status" value="1"/>
</dbReference>
<evidence type="ECO:0000256" key="5">
    <source>
        <dbReference type="ARBA" id="ARBA00022755"/>
    </source>
</evidence>
<dbReference type="AlphaFoldDB" id="X1AYW3"/>
<organism evidence="9">
    <name type="scientific">marine sediment metagenome</name>
    <dbReference type="NCBI Taxonomy" id="412755"/>
    <lineage>
        <taxon>unclassified sequences</taxon>
        <taxon>metagenomes</taxon>
        <taxon>ecological metagenomes</taxon>
    </lineage>
</organism>
<keyword evidence="7" id="KW-0472">Membrane</keyword>
<gene>
    <name evidence="9" type="ORF">S01H4_26918</name>
</gene>
<dbReference type="UniPathway" id="UPA00074">
    <property type="reaction ID" value="UER00131"/>
</dbReference>
<evidence type="ECO:0000256" key="1">
    <source>
        <dbReference type="ARBA" id="ARBA00004672"/>
    </source>
</evidence>
<dbReference type="EC" id="6.3.2.6" evidence="2"/>
<keyword evidence="6" id="KW-0067">ATP-binding</keyword>
<keyword evidence="7" id="KW-0812">Transmembrane</keyword>
<evidence type="ECO:0000313" key="9">
    <source>
        <dbReference type="EMBL" id="GAG88439.1"/>
    </source>
</evidence>
<dbReference type="GO" id="GO:0004639">
    <property type="term" value="F:phosphoribosylaminoimidazolesuccinocarboxamide synthase activity"/>
    <property type="evidence" value="ECO:0007669"/>
    <property type="project" value="UniProtKB-EC"/>
</dbReference>
<evidence type="ECO:0000259" key="8">
    <source>
        <dbReference type="Pfam" id="PF01259"/>
    </source>
</evidence>
<protein>
    <recommendedName>
        <fullName evidence="2">phosphoribosylaminoimidazolesuccinocarboxamide synthase</fullName>
        <ecNumber evidence="2">6.3.2.6</ecNumber>
    </recommendedName>
</protein>
<dbReference type="EMBL" id="BART01013056">
    <property type="protein sequence ID" value="GAG88439.1"/>
    <property type="molecule type" value="Genomic_DNA"/>
</dbReference>
<evidence type="ECO:0000256" key="2">
    <source>
        <dbReference type="ARBA" id="ARBA00012217"/>
    </source>
</evidence>
<keyword evidence="5" id="KW-0658">Purine biosynthesis</keyword>
<keyword evidence="3" id="KW-0436">Ligase</keyword>
<feature type="non-terminal residue" evidence="9">
    <location>
        <position position="1"/>
    </location>
</feature>
<dbReference type="GO" id="GO:0005524">
    <property type="term" value="F:ATP binding"/>
    <property type="evidence" value="ECO:0007669"/>
    <property type="project" value="UniProtKB-KW"/>
</dbReference>
<dbReference type="InterPro" id="IPR028923">
    <property type="entry name" value="SAICAR_synt/ADE2_N"/>
</dbReference>
<dbReference type="Gene3D" id="3.30.470.20">
    <property type="entry name" value="ATP-grasp fold, B domain"/>
    <property type="match status" value="1"/>
</dbReference>
<name>X1AYW3_9ZZZZ</name>
<reference evidence="9" key="1">
    <citation type="journal article" date="2014" name="Front. Microbiol.">
        <title>High frequency of phylogenetically diverse reductive dehalogenase-homologous genes in deep subseafloor sedimentary metagenomes.</title>
        <authorList>
            <person name="Kawai M."/>
            <person name="Futagami T."/>
            <person name="Toyoda A."/>
            <person name="Takaki Y."/>
            <person name="Nishi S."/>
            <person name="Hori S."/>
            <person name="Arai W."/>
            <person name="Tsubouchi T."/>
            <person name="Morono Y."/>
            <person name="Uchiyama I."/>
            <person name="Ito T."/>
            <person name="Fujiyama A."/>
            <person name="Inagaki F."/>
            <person name="Takami H."/>
        </authorList>
    </citation>
    <scope>NUCLEOTIDE SEQUENCE</scope>
    <source>
        <strain evidence="9">Expedition CK06-06</strain>
    </source>
</reference>
<dbReference type="GO" id="GO:0005737">
    <property type="term" value="C:cytoplasm"/>
    <property type="evidence" value="ECO:0007669"/>
    <property type="project" value="TreeGrafter"/>
</dbReference>
<evidence type="ECO:0000256" key="3">
    <source>
        <dbReference type="ARBA" id="ARBA00022598"/>
    </source>
</evidence>
<accession>X1AYW3</accession>
<dbReference type="PANTHER" id="PTHR43700:SF1">
    <property type="entry name" value="PHOSPHORIBOSYLAMINOIMIDAZOLE-SUCCINOCARBOXAMIDE SYNTHASE"/>
    <property type="match status" value="1"/>
</dbReference>
<keyword evidence="4" id="KW-0547">Nucleotide-binding</keyword>
<dbReference type="SUPFAM" id="SSF56104">
    <property type="entry name" value="SAICAR synthase-like"/>
    <property type="match status" value="1"/>
</dbReference>
<evidence type="ECO:0000256" key="4">
    <source>
        <dbReference type="ARBA" id="ARBA00022741"/>
    </source>
</evidence>
<feature type="domain" description="SAICAR synthetase/ADE2 N-terminal" evidence="8">
    <location>
        <begin position="4"/>
        <end position="92"/>
    </location>
</feature>
<evidence type="ECO:0000256" key="6">
    <source>
        <dbReference type="ARBA" id="ARBA00022840"/>
    </source>
</evidence>
<comment type="caution">
    <text evidence="9">The sequence shown here is derived from an EMBL/GenBank/DDBJ whole genome shotgun (WGS) entry which is preliminary data.</text>
</comment>
<proteinExistence type="predicted"/>
<sequence>SAWRAYTKGEATSGIILPKGLQKNQKLEDIILTPSTKAESGHDIYISRDKILNDKIVDKEIYEQIEEASYKLFKFAQDYCYKNGLILVDTKVLSNCFLIISSIFSVTMVILKRKKHKNSYYQFYAVFINPRIIK</sequence>